<keyword evidence="4" id="KW-1185">Reference proteome</keyword>
<feature type="region of interest" description="Disordered" evidence="1">
    <location>
        <begin position="60"/>
        <end position="79"/>
    </location>
</feature>
<accession>A0AAW0FSR2</accession>
<gene>
    <name evidence="3" type="ORF">QCA50_014542</name>
</gene>
<comment type="caution">
    <text evidence="3">The sequence shown here is derived from an EMBL/GenBank/DDBJ whole genome shotgun (WGS) entry which is preliminary data.</text>
</comment>
<sequence>MAQELIRIEVAKNLVLTVARFGDDDTPSLTSSRPSATPSPSPPTPPIIYSTKPKLPFNSSLLGESFNNEEEKQSPPSPPLPLIPIEMHFMLSAPAFAAHATPPLDWNVTIDPMFVYATPLHSTVPYASLEPATIPHEKAITIRCPQLLWNIDVNALNNRRVTVHDVFHTIYRNLRTPITHEEYENMAADPENLEAVIRAYEARYRAIRDDPAARKLEKGKGLKRVDMLTTHVMFAGLSATDKPNEFILNVRSS</sequence>
<organism evidence="3 4">
    <name type="scientific">Cerrena zonata</name>
    <dbReference type="NCBI Taxonomy" id="2478898"/>
    <lineage>
        <taxon>Eukaryota</taxon>
        <taxon>Fungi</taxon>
        <taxon>Dikarya</taxon>
        <taxon>Basidiomycota</taxon>
        <taxon>Agaricomycotina</taxon>
        <taxon>Agaricomycetes</taxon>
        <taxon>Polyporales</taxon>
        <taxon>Cerrenaceae</taxon>
        <taxon>Cerrena</taxon>
    </lineage>
</organism>
<feature type="domain" description="DUF6699" evidence="2">
    <location>
        <begin position="104"/>
        <end position="241"/>
    </location>
</feature>
<evidence type="ECO:0000313" key="3">
    <source>
        <dbReference type="EMBL" id="KAK7682337.1"/>
    </source>
</evidence>
<feature type="region of interest" description="Disordered" evidence="1">
    <location>
        <begin position="22"/>
        <end position="53"/>
    </location>
</feature>
<name>A0AAW0FSR2_9APHY</name>
<proteinExistence type="predicted"/>
<reference evidence="3 4" key="1">
    <citation type="submission" date="2022-09" db="EMBL/GenBank/DDBJ databases">
        <authorList>
            <person name="Palmer J.M."/>
        </authorList>
    </citation>
    <scope>NUCLEOTIDE SEQUENCE [LARGE SCALE GENOMIC DNA]</scope>
    <source>
        <strain evidence="3 4">DSM 7382</strain>
    </source>
</reference>
<feature type="compositionally biased region" description="Low complexity" evidence="1">
    <location>
        <begin position="27"/>
        <end position="36"/>
    </location>
</feature>
<dbReference type="Pfam" id="PF20415">
    <property type="entry name" value="DUF6699"/>
    <property type="match status" value="1"/>
</dbReference>
<evidence type="ECO:0000259" key="2">
    <source>
        <dbReference type="Pfam" id="PF20415"/>
    </source>
</evidence>
<evidence type="ECO:0000256" key="1">
    <source>
        <dbReference type="SAM" id="MobiDB-lite"/>
    </source>
</evidence>
<dbReference type="InterPro" id="IPR046522">
    <property type="entry name" value="DUF6699"/>
</dbReference>
<dbReference type="EMBL" id="JASBNA010000036">
    <property type="protein sequence ID" value="KAK7682337.1"/>
    <property type="molecule type" value="Genomic_DNA"/>
</dbReference>
<dbReference type="Proteomes" id="UP001385951">
    <property type="component" value="Unassembled WGS sequence"/>
</dbReference>
<evidence type="ECO:0000313" key="4">
    <source>
        <dbReference type="Proteomes" id="UP001385951"/>
    </source>
</evidence>
<protein>
    <recommendedName>
        <fullName evidence="2">DUF6699 domain-containing protein</fullName>
    </recommendedName>
</protein>
<feature type="compositionally biased region" description="Pro residues" evidence="1">
    <location>
        <begin position="37"/>
        <end position="46"/>
    </location>
</feature>
<dbReference type="AlphaFoldDB" id="A0AAW0FSR2"/>